<organism evidence="4 5">
    <name type="scientific">Salinicola rhizosphaerae</name>
    <dbReference type="NCBI Taxonomy" id="1443141"/>
    <lineage>
        <taxon>Bacteria</taxon>
        <taxon>Pseudomonadati</taxon>
        <taxon>Pseudomonadota</taxon>
        <taxon>Gammaproteobacteria</taxon>
        <taxon>Oceanospirillales</taxon>
        <taxon>Halomonadaceae</taxon>
        <taxon>Salinicola</taxon>
    </lineage>
</organism>
<gene>
    <name evidence="4" type="ORF">GCM10009038_01900</name>
</gene>
<dbReference type="EMBL" id="BMZI01000001">
    <property type="protein sequence ID" value="GHB08193.1"/>
    <property type="molecule type" value="Genomic_DNA"/>
</dbReference>
<sequence length="273" mass="28932">MSPLIDPEGLKAALAQPQPPIVLDCRARLDDRNAGLALWQAGHIPGSHHLDMDRDLAATPGEGGRHPLPSPHAFTATLRRLDISPERGVVVYDDRGGQLAAARAWWMIGCWAGHPDVRVLDGGLPAWQALAGPLTSSVPATPAGSDWEPRFDNSQWLTAADLLASASLRVDARGEARFGGEEEPIDPVAGHIPGAVCRPTGANLQADGRFKPAVELAQALPQANEVTAYCGSGVSACHEILAYAVAGLPRPRLYVGSWSDWIRDPARPVATGQ</sequence>
<proteinExistence type="predicted"/>
<dbReference type="RefSeq" id="WP_189442722.1">
    <property type="nucleotide sequence ID" value="NZ_BMZI01000001.1"/>
</dbReference>
<evidence type="ECO:0000256" key="1">
    <source>
        <dbReference type="ARBA" id="ARBA00022679"/>
    </source>
</evidence>
<reference evidence="5" key="1">
    <citation type="journal article" date="2019" name="Int. J. Syst. Evol. Microbiol.">
        <title>The Global Catalogue of Microorganisms (GCM) 10K type strain sequencing project: providing services to taxonomists for standard genome sequencing and annotation.</title>
        <authorList>
            <consortium name="The Broad Institute Genomics Platform"/>
            <consortium name="The Broad Institute Genome Sequencing Center for Infectious Disease"/>
            <person name="Wu L."/>
            <person name="Ma J."/>
        </authorList>
    </citation>
    <scope>NUCLEOTIDE SEQUENCE [LARGE SCALE GENOMIC DNA]</scope>
    <source>
        <strain evidence="5">KCTC 32998</strain>
    </source>
</reference>
<keyword evidence="1" id="KW-0808">Transferase</keyword>
<protein>
    <submittedName>
        <fullName evidence="4">Sulfurtransferase</fullName>
    </submittedName>
</protein>
<accession>A0ABQ3DNR4</accession>
<dbReference type="InterPro" id="IPR045078">
    <property type="entry name" value="TST/MPST-like"/>
</dbReference>
<keyword evidence="2" id="KW-0677">Repeat</keyword>
<dbReference type="Proteomes" id="UP000646745">
    <property type="component" value="Unassembled WGS sequence"/>
</dbReference>
<evidence type="ECO:0000313" key="5">
    <source>
        <dbReference type="Proteomes" id="UP000646745"/>
    </source>
</evidence>
<dbReference type="Pfam" id="PF00581">
    <property type="entry name" value="Rhodanese"/>
    <property type="match status" value="2"/>
</dbReference>
<evidence type="ECO:0000259" key="3">
    <source>
        <dbReference type="PROSITE" id="PS50206"/>
    </source>
</evidence>
<comment type="caution">
    <text evidence="4">The sequence shown here is derived from an EMBL/GenBank/DDBJ whole genome shotgun (WGS) entry which is preliminary data.</text>
</comment>
<dbReference type="PANTHER" id="PTHR11364">
    <property type="entry name" value="THIOSULFATE SULFERTANSFERASE"/>
    <property type="match status" value="1"/>
</dbReference>
<dbReference type="Gene3D" id="3.40.250.10">
    <property type="entry name" value="Rhodanese-like domain"/>
    <property type="match status" value="2"/>
</dbReference>
<dbReference type="SUPFAM" id="SSF52821">
    <property type="entry name" value="Rhodanese/Cell cycle control phosphatase"/>
    <property type="match status" value="2"/>
</dbReference>
<feature type="domain" description="Rhodanese" evidence="3">
    <location>
        <begin position="170"/>
        <end position="270"/>
    </location>
</feature>
<dbReference type="PROSITE" id="PS50206">
    <property type="entry name" value="RHODANESE_3"/>
    <property type="match status" value="2"/>
</dbReference>
<feature type="domain" description="Rhodanese" evidence="3">
    <location>
        <begin position="16"/>
        <end position="136"/>
    </location>
</feature>
<name>A0ABQ3DNR4_9GAMM</name>
<dbReference type="SMART" id="SM00450">
    <property type="entry name" value="RHOD"/>
    <property type="match status" value="2"/>
</dbReference>
<dbReference type="InterPro" id="IPR001763">
    <property type="entry name" value="Rhodanese-like_dom"/>
</dbReference>
<evidence type="ECO:0000313" key="4">
    <source>
        <dbReference type="EMBL" id="GHB08193.1"/>
    </source>
</evidence>
<dbReference type="CDD" id="cd01448">
    <property type="entry name" value="TST_Repeat_1"/>
    <property type="match status" value="1"/>
</dbReference>
<evidence type="ECO:0000256" key="2">
    <source>
        <dbReference type="ARBA" id="ARBA00022737"/>
    </source>
</evidence>
<dbReference type="PANTHER" id="PTHR11364:SF27">
    <property type="entry name" value="SULFURTRANSFERASE"/>
    <property type="match status" value="1"/>
</dbReference>
<dbReference type="CDD" id="cd01449">
    <property type="entry name" value="TST_Repeat_2"/>
    <property type="match status" value="1"/>
</dbReference>
<keyword evidence="5" id="KW-1185">Reference proteome</keyword>
<dbReference type="InterPro" id="IPR036873">
    <property type="entry name" value="Rhodanese-like_dom_sf"/>
</dbReference>